<evidence type="ECO:0000313" key="2">
    <source>
        <dbReference type="Proteomes" id="UP000238164"/>
    </source>
</evidence>
<proteinExistence type="predicted"/>
<accession>A0A2N9JN54</accession>
<dbReference type="KEGG" id="mgg:MPLG2_3779"/>
<dbReference type="EMBL" id="LT985188">
    <property type="protein sequence ID" value="SPD88809.1"/>
    <property type="molecule type" value="Genomic_DNA"/>
</dbReference>
<protein>
    <recommendedName>
        <fullName evidence="3">TetR family transcriptional regulator</fullName>
    </recommendedName>
</protein>
<evidence type="ECO:0008006" key="3">
    <source>
        <dbReference type="Google" id="ProtNLM"/>
    </source>
</evidence>
<organism evidence="1 2">
    <name type="scientific">Micropruina glycogenica</name>
    <dbReference type="NCBI Taxonomy" id="75385"/>
    <lineage>
        <taxon>Bacteria</taxon>
        <taxon>Bacillati</taxon>
        <taxon>Actinomycetota</taxon>
        <taxon>Actinomycetes</taxon>
        <taxon>Propionibacteriales</taxon>
        <taxon>Nocardioidaceae</taxon>
        <taxon>Micropruina</taxon>
    </lineage>
</organism>
<keyword evidence="2" id="KW-1185">Reference proteome</keyword>
<dbReference type="Proteomes" id="UP000238164">
    <property type="component" value="Chromosome 1"/>
</dbReference>
<gene>
    <name evidence="1" type="ORF">MPLG2_3779</name>
</gene>
<sequence>MRRVADLGVPDDLLDALTAHLSGAMNEAALWLVDHADDPASAAQAAHRALDVILQAAVLAAASTPVSALSG</sequence>
<name>A0A2N9JN54_9ACTN</name>
<evidence type="ECO:0000313" key="1">
    <source>
        <dbReference type="EMBL" id="SPD88809.1"/>
    </source>
</evidence>
<dbReference type="AlphaFoldDB" id="A0A2N9JN54"/>
<reference evidence="1 2" key="1">
    <citation type="submission" date="2018-02" db="EMBL/GenBank/DDBJ databases">
        <authorList>
            <person name="Cohen D.B."/>
            <person name="Kent A.D."/>
        </authorList>
    </citation>
    <scope>NUCLEOTIDE SEQUENCE [LARGE SCALE GENOMIC DNA]</scope>
    <source>
        <strain evidence="1">1</strain>
    </source>
</reference>